<dbReference type="Pfam" id="PF13302">
    <property type="entry name" value="Acetyltransf_3"/>
    <property type="match status" value="1"/>
</dbReference>
<evidence type="ECO:0000313" key="2">
    <source>
        <dbReference type="EMBL" id="MFC4360831.1"/>
    </source>
</evidence>
<comment type="caution">
    <text evidence="2">The sequence shown here is derived from an EMBL/GenBank/DDBJ whole genome shotgun (WGS) entry which is preliminary data.</text>
</comment>
<protein>
    <submittedName>
        <fullName evidence="2">GNAT family N-acetyltransferase</fullName>
        <ecNumber evidence="2">2.3.-.-</ecNumber>
    </submittedName>
</protein>
<keyword evidence="3" id="KW-1185">Reference proteome</keyword>
<dbReference type="SUPFAM" id="SSF55729">
    <property type="entry name" value="Acyl-CoA N-acyltransferases (Nat)"/>
    <property type="match status" value="1"/>
</dbReference>
<proteinExistence type="predicted"/>
<keyword evidence="2" id="KW-0012">Acyltransferase</keyword>
<dbReference type="EC" id="2.3.-.-" evidence="2"/>
<dbReference type="PANTHER" id="PTHR43792">
    <property type="entry name" value="GNAT FAMILY, PUTATIVE (AFU_ORTHOLOGUE AFUA_3G00765)-RELATED-RELATED"/>
    <property type="match status" value="1"/>
</dbReference>
<reference evidence="3" key="1">
    <citation type="journal article" date="2019" name="Int. J. Syst. Evol. Microbiol.">
        <title>The Global Catalogue of Microorganisms (GCM) 10K type strain sequencing project: providing services to taxonomists for standard genome sequencing and annotation.</title>
        <authorList>
            <consortium name="The Broad Institute Genomics Platform"/>
            <consortium name="The Broad Institute Genome Sequencing Center for Infectious Disease"/>
            <person name="Wu L."/>
            <person name="Ma J."/>
        </authorList>
    </citation>
    <scope>NUCLEOTIDE SEQUENCE [LARGE SCALE GENOMIC DNA]</scope>
    <source>
        <strain evidence="3">CECT 8570</strain>
    </source>
</reference>
<dbReference type="PROSITE" id="PS51186">
    <property type="entry name" value="GNAT"/>
    <property type="match status" value="1"/>
</dbReference>
<accession>A0ABV8UYU3</accession>
<dbReference type="InterPro" id="IPR051531">
    <property type="entry name" value="N-acetyltransferase"/>
</dbReference>
<dbReference type="InterPro" id="IPR016181">
    <property type="entry name" value="Acyl_CoA_acyltransferase"/>
</dbReference>
<dbReference type="Gene3D" id="3.40.630.30">
    <property type="match status" value="1"/>
</dbReference>
<dbReference type="PANTHER" id="PTHR43792:SF1">
    <property type="entry name" value="N-ACETYLTRANSFERASE DOMAIN-CONTAINING PROTEIN"/>
    <property type="match status" value="1"/>
</dbReference>
<organism evidence="2 3">
    <name type="scientific">Simiduia curdlanivorans</name>
    <dbReference type="NCBI Taxonomy" id="1492769"/>
    <lineage>
        <taxon>Bacteria</taxon>
        <taxon>Pseudomonadati</taxon>
        <taxon>Pseudomonadota</taxon>
        <taxon>Gammaproteobacteria</taxon>
        <taxon>Cellvibrionales</taxon>
        <taxon>Cellvibrionaceae</taxon>
        <taxon>Simiduia</taxon>
    </lineage>
</organism>
<dbReference type="InterPro" id="IPR000182">
    <property type="entry name" value="GNAT_dom"/>
</dbReference>
<sequence>MDIHTARLRLEPLDLKHDELIVAVFNDPDFLNFVGDKGIRTLAQAQQYLRDGPMAERQQSGIVNYAVIAAHSGEAIGMCGLLQRPYLPEPDLGYGFLPSARGQGYAYEAASAVLASLKAPGTLWAMVNPANAASLALLHKLGFVPYGDDNIALPHSPTVLLTRQS</sequence>
<dbReference type="EMBL" id="JBHSCX010000001">
    <property type="protein sequence ID" value="MFC4360831.1"/>
    <property type="molecule type" value="Genomic_DNA"/>
</dbReference>
<dbReference type="Proteomes" id="UP001595840">
    <property type="component" value="Unassembled WGS sequence"/>
</dbReference>
<keyword evidence="2" id="KW-0808">Transferase</keyword>
<name>A0ABV8UYU3_9GAMM</name>
<dbReference type="GO" id="GO:0016746">
    <property type="term" value="F:acyltransferase activity"/>
    <property type="evidence" value="ECO:0007669"/>
    <property type="project" value="UniProtKB-KW"/>
</dbReference>
<feature type="domain" description="N-acetyltransferase" evidence="1">
    <location>
        <begin position="8"/>
        <end position="165"/>
    </location>
</feature>
<evidence type="ECO:0000313" key="3">
    <source>
        <dbReference type="Proteomes" id="UP001595840"/>
    </source>
</evidence>
<dbReference type="RefSeq" id="WP_290264725.1">
    <property type="nucleotide sequence ID" value="NZ_JAUFQG010000006.1"/>
</dbReference>
<evidence type="ECO:0000259" key="1">
    <source>
        <dbReference type="PROSITE" id="PS51186"/>
    </source>
</evidence>
<gene>
    <name evidence="2" type="ORF">ACFOX3_00885</name>
</gene>